<reference evidence="6" key="2">
    <citation type="submission" date="2025-08" db="UniProtKB">
        <authorList>
            <consortium name="Ensembl"/>
        </authorList>
    </citation>
    <scope>IDENTIFICATION</scope>
</reference>
<dbReference type="GO" id="GO:0043202">
    <property type="term" value="C:lysosomal lumen"/>
    <property type="evidence" value="ECO:0007669"/>
    <property type="project" value="UniProtKB-SubCell"/>
</dbReference>
<comment type="similarity">
    <text evidence="2 3">Belongs to the RNase T2 family.</text>
</comment>
<dbReference type="GO" id="GO:0006401">
    <property type="term" value="P:RNA catabolic process"/>
    <property type="evidence" value="ECO:0007669"/>
    <property type="project" value="TreeGrafter"/>
</dbReference>
<gene>
    <name evidence="6" type="primary">rnaset2l</name>
</gene>
<dbReference type="InParanoid" id="I3IXP9"/>
<dbReference type="Proteomes" id="UP000005207">
    <property type="component" value="Linkage group LG14"/>
</dbReference>
<organism evidence="6 7">
    <name type="scientific">Oreochromis niloticus</name>
    <name type="common">Nile tilapia</name>
    <name type="synonym">Tilapia nilotica</name>
    <dbReference type="NCBI Taxonomy" id="8128"/>
    <lineage>
        <taxon>Eukaryota</taxon>
        <taxon>Metazoa</taxon>
        <taxon>Chordata</taxon>
        <taxon>Craniata</taxon>
        <taxon>Vertebrata</taxon>
        <taxon>Euteleostomi</taxon>
        <taxon>Actinopterygii</taxon>
        <taxon>Neopterygii</taxon>
        <taxon>Teleostei</taxon>
        <taxon>Neoteleostei</taxon>
        <taxon>Acanthomorphata</taxon>
        <taxon>Ovalentaria</taxon>
        <taxon>Cichlomorphae</taxon>
        <taxon>Cichliformes</taxon>
        <taxon>Cichlidae</taxon>
        <taxon>African cichlids</taxon>
        <taxon>Pseudocrenilabrinae</taxon>
        <taxon>Oreochromini</taxon>
        <taxon>Oreochromis</taxon>
    </lineage>
</organism>
<evidence type="ECO:0000313" key="6">
    <source>
        <dbReference type="Ensembl" id="ENSONIP00000001389.2"/>
    </source>
</evidence>
<evidence type="ECO:0000256" key="2">
    <source>
        <dbReference type="ARBA" id="ARBA00007469"/>
    </source>
</evidence>
<dbReference type="Ensembl" id="ENSONIT00000001388.2">
    <property type="protein sequence ID" value="ENSONIP00000001389.2"/>
    <property type="gene ID" value="ENSONIG00000001097.2"/>
</dbReference>
<dbReference type="InterPro" id="IPR001568">
    <property type="entry name" value="RNase_T2-like"/>
</dbReference>
<evidence type="ECO:0000256" key="1">
    <source>
        <dbReference type="ARBA" id="ARBA00004227"/>
    </source>
</evidence>
<dbReference type="PROSITE" id="PS00530">
    <property type="entry name" value="RNASE_T2_1"/>
    <property type="match status" value="1"/>
</dbReference>
<evidence type="ECO:0000256" key="5">
    <source>
        <dbReference type="SAM" id="SignalP"/>
    </source>
</evidence>
<keyword evidence="7" id="KW-1185">Reference proteome</keyword>
<evidence type="ECO:0000313" key="7">
    <source>
        <dbReference type="Proteomes" id="UP000005207"/>
    </source>
</evidence>
<reference evidence="7" key="1">
    <citation type="submission" date="2012-01" db="EMBL/GenBank/DDBJ databases">
        <title>The Genome Sequence of Oreochromis niloticus (Nile Tilapia).</title>
        <authorList>
            <consortium name="Broad Institute Genome Assembly Team"/>
            <consortium name="Broad Institute Sequencing Platform"/>
            <person name="Di Palma F."/>
            <person name="Johnson J."/>
            <person name="Lander E.S."/>
            <person name="Lindblad-Toh K."/>
        </authorList>
    </citation>
    <scope>NUCLEOTIDE SEQUENCE [LARGE SCALE GENOMIC DNA]</scope>
</reference>
<accession>I3IXP9</accession>
<dbReference type="GO" id="GO:0033897">
    <property type="term" value="F:ribonuclease T2 activity"/>
    <property type="evidence" value="ECO:0007669"/>
    <property type="project" value="InterPro"/>
</dbReference>
<dbReference type="Pfam" id="PF00445">
    <property type="entry name" value="Ribonuclease_T2"/>
    <property type="match status" value="1"/>
</dbReference>
<evidence type="ECO:0000256" key="3">
    <source>
        <dbReference type="RuleBase" id="RU004328"/>
    </source>
</evidence>
<keyword evidence="5" id="KW-0732">Signal</keyword>
<feature type="signal peptide" evidence="5">
    <location>
        <begin position="1"/>
        <end position="26"/>
    </location>
</feature>
<dbReference type="InterPro" id="IPR018188">
    <property type="entry name" value="RNase_T2_His_AS_1"/>
</dbReference>
<dbReference type="SUPFAM" id="SSF55895">
    <property type="entry name" value="Ribonuclease Rh-like"/>
    <property type="match status" value="1"/>
</dbReference>
<dbReference type="PANTHER" id="PTHR11240">
    <property type="entry name" value="RIBONUCLEASE T2"/>
    <property type="match status" value="1"/>
</dbReference>
<dbReference type="AlphaFoldDB" id="I3IXP9"/>
<dbReference type="GO" id="GO:0003723">
    <property type="term" value="F:RNA binding"/>
    <property type="evidence" value="ECO:0007669"/>
    <property type="project" value="InterPro"/>
</dbReference>
<dbReference type="GeneTree" id="ENSGT00640000091563"/>
<name>I3IXP9_ORENI</name>
<dbReference type="InterPro" id="IPR036430">
    <property type="entry name" value="RNase_T2-like_sf"/>
</dbReference>
<feature type="chain" id="PRO_5025348727" evidence="5">
    <location>
        <begin position="27"/>
        <end position="324"/>
    </location>
</feature>
<reference evidence="6" key="3">
    <citation type="submission" date="2025-09" db="UniProtKB">
        <authorList>
            <consortium name="Ensembl"/>
        </authorList>
    </citation>
    <scope>IDENTIFICATION</scope>
</reference>
<sequence length="324" mass="35977">MHCSLLPLLVSLSPAILFLLPGIIVTQEGLWEDYKYGHGDQDNHNFCTWKCLLFTLQWPGTFCQSLNNVSLCRIPPTVNNWTIHGLWPLHAKNRCDCWPMFPSDVQELKAELTELWPSFVRFKSNFHFWREEWRKHGACAACVEGMNSPLRYFQVCIKLRAQFYIHSLLEDAGITPSCERPYKVEEVQSVLAPHVGDKLEIQCITDEQQPCDHCKGGQRAARGEPEAGAPAGPAKLEMEVEVRGVLPEGGMLSALAVCPAASEPRLTSTPAPPPLLAIWVAIRPAPGLPLEARATTRVDTSPSLGRGMGRRRSGPIPSPARRVG</sequence>
<dbReference type="PANTHER" id="PTHR11240:SF85">
    <property type="entry name" value="RIBONUCLEASE T2"/>
    <property type="match status" value="1"/>
</dbReference>
<comment type="subcellular location">
    <subcellularLocation>
        <location evidence="1">Lysosome lumen</location>
    </subcellularLocation>
</comment>
<dbReference type="GO" id="GO:0005576">
    <property type="term" value="C:extracellular region"/>
    <property type="evidence" value="ECO:0007669"/>
    <property type="project" value="TreeGrafter"/>
</dbReference>
<proteinExistence type="inferred from homology"/>
<feature type="region of interest" description="Disordered" evidence="4">
    <location>
        <begin position="293"/>
        <end position="324"/>
    </location>
</feature>
<dbReference type="Gene3D" id="3.90.730.10">
    <property type="entry name" value="Ribonuclease T2-like"/>
    <property type="match status" value="1"/>
</dbReference>
<evidence type="ECO:0000256" key="4">
    <source>
        <dbReference type="SAM" id="MobiDB-lite"/>
    </source>
</evidence>
<protein>
    <submittedName>
        <fullName evidence="6">Ribonuclease T2, like</fullName>
    </submittedName>
</protein>